<dbReference type="Pfam" id="PF05845">
    <property type="entry name" value="PhnH"/>
    <property type="match status" value="1"/>
</dbReference>
<dbReference type="OrthoDB" id="9814509at2"/>
<dbReference type="AlphaFoldDB" id="A0A7W6FUP4"/>
<protein>
    <submittedName>
        <fullName evidence="1">Alpha-D-ribose 1-methylphosphonate 5-triphosphate synthase subunit PhnH</fullName>
        <ecNumber evidence="1">2.7.8.37</ecNumber>
    </submittedName>
</protein>
<dbReference type="InterPro" id="IPR038058">
    <property type="entry name" value="PhnH-like_sp"/>
</dbReference>
<dbReference type="Proteomes" id="UP000531216">
    <property type="component" value="Unassembled WGS sequence"/>
</dbReference>
<gene>
    <name evidence="1" type="ORF">GGR05_001365</name>
</gene>
<dbReference type="Gene3D" id="3.40.50.11310">
    <property type="entry name" value="Bacterial phosphonate metabolism protein PhnH"/>
    <property type="match status" value="1"/>
</dbReference>
<comment type="caution">
    <text evidence="1">The sequence shown here is derived from an EMBL/GenBank/DDBJ whole genome shotgun (WGS) entry which is preliminary data.</text>
</comment>
<dbReference type="InterPro" id="IPR008772">
    <property type="entry name" value="Phosphonate_metab_PhnH"/>
</dbReference>
<name>A0A7W6FUP4_9HYPH</name>
<dbReference type="EC" id="2.7.8.37" evidence="1"/>
<organism evidence="1 2">
    <name type="scientific">Aureimonas phyllosphaerae</name>
    <dbReference type="NCBI Taxonomy" id="1166078"/>
    <lineage>
        <taxon>Bacteria</taxon>
        <taxon>Pseudomonadati</taxon>
        <taxon>Pseudomonadota</taxon>
        <taxon>Alphaproteobacteria</taxon>
        <taxon>Hyphomicrobiales</taxon>
        <taxon>Aurantimonadaceae</taxon>
        <taxon>Aureimonas</taxon>
    </lineage>
</organism>
<evidence type="ECO:0000313" key="2">
    <source>
        <dbReference type="Proteomes" id="UP000531216"/>
    </source>
</evidence>
<dbReference type="GO" id="GO:0019634">
    <property type="term" value="P:organic phosphonate metabolic process"/>
    <property type="evidence" value="ECO:0007669"/>
    <property type="project" value="InterPro"/>
</dbReference>
<evidence type="ECO:0000313" key="1">
    <source>
        <dbReference type="EMBL" id="MBB3935237.1"/>
    </source>
</evidence>
<keyword evidence="1" id="KW-0808">Transferase</keyword>
<dbReference type="PIRSF" id="PIRSF020680">
    <property type="entry name" value="PhnH"/>
    <property type="match status" value="1"/>
</dbReference>
<sequence length="201" mass="20556">MSAALSTTAVSGGFNDPVLGSQAAFRRIMGAFAEPGTTIDLGGFVSAPSPLSPAIATLLATLADADAPVFLETDDAAETLAWIAFQTGAAVLADPADAAFAVLSPMSDPKRWERYPLGTDVYPDRSATLILPVEALEGGASLTLSGPGIETTRRIAPLGLPAGFIAARAANRALFPRGHDLVLAAGAHCLVLPRTTCVEEA</sequence>
<accession>A0A7W6FUP4</accession>
<reference evidence="1 2" key="1">
    <citation type="submission" date="2020-08" db="EMBL/GenBank/DDBJ databases">
        <title>Genomic Encyclopedia of Type Strains, Phase IV (KMG-IV): sequencing the most valuable type-strain genomes for metagenomic binning, comparative biology and taxonomic classification.</title>
        <authorList>
            <person name="Goeker M."/>
        </authorList>
    </citation>
    <scope>NUCLEOTIDE SEQUENCE [LARGE SCALE GENOMIC DNA]</scope>
    <source>
        <strain evidence="1 2">DSM 25024</strain>
    </source>
</reference>
<proteinExistence type="predicted"/>
<dbReference type="GO" id="GO:0061693">
    <property type="term" value="F:alpha-D-ribose 1-methylphosphonate 5-triphosphate synthase activity"/>
    <property type="evidence" value="ECO:0007669"/>
    <property type="project" value="UniProtKB-EC"/>
</dbReference>
<dbReference type="SUPFAM" id="SSF159709">
    <property type="entry name" value="PhnH-like"/>
    <property type="match status" value="1"/>
</dbReference>
<keyword evidence="2" id="KW-1185">Reference proteome</keyword>
<dbReference type="RefSeq" id="WP_090960192.1">
    <property type="nucleotide sequence ID" value="NZ_FOOA01000002.1"/>
</dbReference>
<dbReference type="NCBIfam" id="TIGR03292">
    <property type="entry name" value="PhnH_redo"/>
    <property type="match status" value="1"/>
</dbReference>
<dbReference type="EMBL" id="JACIDO010000002">
    <property type="protein sequence ID" value="MBB3935237.1"/>
    <property type="molecule type" value="Genomic_DNA"/>
</dbReference>